<dbReference type="Proteomes" id="UP001241472">
    <property type="component" value="Unassembled WGS sequence"/>
</dbReference>
<protein>
    <recommendedName>
        <fullName evidence="4">Transmembrane protein</fullName>
    </recommendedName>
</protein>
<name>A0ABT9PU17_9HYPH</name>
<proteinExistence type="predicted"/>
<keyword evidence="3" id="KW-1185">Reference proteome</keyword>
<comment type="caution">
    <text evidence="2">The sequence shown here is derived from an EMBL/GenBank/DDBJ whole genome shotgun (WGS) entry which is preliminary data.</text>
</comment>
<sequence>MTSAYIFFWYILPLIVGALGLAIAFYSRYVEKKTRPNRHPGE</sequence>
<evidence type="ECO:0000256" key="1">
    <source>
        <dbReference type="SAM" id="Phobius"/>
    </source>
</evidence>
<evidence type="ECO:0008006" key="4">
    <source>
        <dbReference type="Google" id="ProtNLM"/>
    </source>
</evidence>
<dbReference type="RefSeq" id="WP_306835442.1">
    <property type="nucleotide sequence ID" value="NZ_JAUSRF010000008.1"/>
</dbReference>
<organism evidence="2 3">
    <name type="scientific">Neorhizobium huautlense</name>
    <dbReference type="NCBI Taxonomy" id="67774"/>
    <lineage>
        <taxon>Bacteria</taxon>
        <taxon>Pseudomonadati</taxon>
        <taxon>Pseudomonadota</taxon>
        <taxon>Alphaproteobacteria</taxon>
        <taxon>Hyphomicrobiales</taxon>
        <taxon>Rhizobiaceae</taxon>
        <taxon>Rhizobium/Agrobacterium group</taxon>
        <taxon>Neorhizobium</taxon>
    </lineage>
</organism>
<dbReference type="EMBL" id="JAUSRF010000008">
    <property type="protein sequence ID" value="MDP9837952.1"/>
    <property type="molecule type" value="Genomic_DNA"/>
</dbReference>
<keyword evidence="1" id="KW-1133">Transmembrane helix</keyword>
<feature type="transmembrane region" description="Helical" evidence="1">
    <location>
        <begin position="6"/>
        <end position="26"/>
    </location>
</feature>
<accession>A0ABT9PU17</accession>
<gene>
    <name evidence="2" type="ORF">J2T09_002712</name>
</gene>
<evidence type="ECO:0000313" key="2">
    <source>
        <dbReference type="EMBL" id="MDP9837952.1"/>
    </source>
</evidence>
<keyword evidence="1" id="KW-0812">Transmembrane</keyword>
<reference evidence="2 3" key="1">
    <citation type="submission" date="2023-07" db="EMBL/GenBank/DDBJ databases">
        <title>Sorghum-associated microbial communities from plants grown in Nebraska, USA.</title>
        <authorList>
            <person name="Schachtman D."/>
        </authorList>
    </citation>
    <scope>NUCLEOTIDE SEQUENCE [LARGE SCALE GENOMIC DNA]</scope>
    <source>
        <strain evidence="2 3">DS1307</strain>
    </source>
</reference>
<keyword evidence="1" id="KW-0472">Membrane</keyword>
<evidence type="ECO:0000313" key="3">
    <source>
        <dbReference type="Proteomes" id="UP001241472"/>
    </source>
</evidence>